<keyword evidence="3" id="KW-1185">Reference proteome</keyword>
<evidence type="ECO:0000313" key="3">
    <source>
        <dbReference type="Proteomes" id="UP000320160"/>
    </source>
</evidence>
<feature type="signal peptide" evidence="1">
    <location>
        <begin position="1"/>
        <end position="26"/>
    </location>
</feature>
<protein>
    <submittedName>
        <fullName evidence="2">Uncharacterized protein</fullName>
    </submittedName>
</protein>
<gene>
    <name evidence="2" type="ORF">FOM92_14275</name>
</gene>
<evidence type="ECO:0000256" key="1">
    <source>
        <dbReference type="SAM" id="SignalP"/>
    </source>
</evidence>
<sequence>MAEGATLRVALIVWIAAFSVASAPVAAQVAPPPVSVPEDPDQQIKCKKFAAVGSIIRKIKVCKTLAEWRRAQQAGNDAARAIVGENVCSGGECRGYEPPDAPP</sequence>
<proteinExistence type="predicted"/>
<dbReference type="OrthoDB" id="7411229at2"/>
<name>A0A553WC50_9SPHN</name>
<dbReference type="AlphaFoldDB" id="A0A553WC50"/>
<dbReference type="RefSeq" id="WP_143777486.1">
    <property type="nucleotide sequence ID" value="NZ_VKKU01000002.1"/>
</dbReference>
<comment type="caution">
    <text evidence="2">The sequence shown here is derived from an EMBL/GenBank/DDBJ whole genome shotgun (WGS) entry which is preliminary data.</text>
</comment>
<organism evidence="2 3">
    <name type="scientific">Sphingorhabdus contaminans</name>
    <dbReference type="NCBI Taxonomy" id="1343899"/>
    <lineage>
        <taxon>Bacteria</taxon>
        <taxon>Pseudomonadati</taxon>
        <taxon>Pseudomonadota</taxon>
        <taxon>Alphaproteobacteria</taxon>
        <taxon>Sphingomonadales</taxon>
        <taxon>Sphingomonadaceae</taxon>
        <taxon>Sphingorhabdus</taxon>
    </lineage>
</organism>
<keyword evidence="1" id="KW-0732">Signal</keyword>
<reference evidence="2 3" key="1">
    <citation type="submission" date="2019-07" db="EMBL/GenBank/DDBJ databases">
        <authorList>
            <person name="Park M."/>
        </authorList>
    </citation>
    <scope>NUCLEOTIDE SEQUENCE [LARGE SCALE GENOMIC DNA]</scope>
    <source>
        <strain evidence="2 3">KCTC32445</strain>
    </source>
</reference>
<feature type="chain" id="PRO_5021827799" evidence="1">
    <location>
        <begin position="27"/>
        <end position="103"/>
    </location>
</feature>
<evidence type="ECO:0000313" key="2">
    <source>
        <dbReference type="EMBL" id="TSB02268.1"/>
    </source>
</evidence>
<dbReference type="Proteomes" id="UP000320160">
    <property type="component" value="Unassembled WGS sequence"/>
</dbReference>
<dbReference type="EMBL" id="VKKU01000002">
    <property type="protein sequence ID" value="TSB02268.1"/>
    <property type="molecule type" value="Genomic_DNA"/>
</dbReference>
<accession>A0A553WC50</accession>